<reference evidence="8" key="1">
    <citation type="journal article" date="2021" name="Sci. Rep.">
        <title>Diploid genomic architecture of Nitzschia inconspicua, an elite biomass production diatom.</title>
        <authorList>
            <person name="Oliver A."/>
            <person name="Podell S."/>
            <person name="Pinowska A."/>
            <person name="Traller J.C."/>
            <person name="Smith S.R."/>
            <person name="McClure R."/>
            <person name="Beliaev A."/>
            <person name="Bohutskyi P."/>
            <person name="Hill E.A."/>
            <person name="Rabines A."/>
            <person name="Zheng H."/>
            <person name="Allen L.Z."/>
            <person name="Kuo A."/>
            <person name="Grigoriev I.V."/>
            <person name="Allen A.E."/>
            <person name="Hazlebeck D."/>
            <person name="Allen E.E."/>
        </authorList>
    </citation>
    <scope>NUCLEOTIDE SEQUENCE</scope>
    <source>
        <strain evidence="8">Hildebrandi</strain>
    </source>
</reference>
<keyword evidence="5" id="KW-0808">Transferase</keyword>
<name>A0A9K3PVX3_9STRA</name>
<dbReference type="Proteomes" id="UP000693970">
    <property type="component" value="Unassembled WGS sequence"/>
</dbReference>
<dbReference type="OrthoDB" id="7403325at2759"/>
<gene>
    <name evidence="8" type="ORF">IV203_036734</name>
</gene>
<evidence type="ECO:0000313" key="9">
    <source>
        <dbReference type="Proteomes" id="UP000693970"/>
    </source>
</evidence>
<proteinExistence type="inferred from homology"/>
<accession>A0A9K3PVX3</accession>
<comment type="caution">
    <text evidence="8">The sequence shown here is derived from an EMBL/GenBank/DDBJ whole genome shotgun (WGS) entry which is preliminary data.</text>
</comment>
<dbReference type="EMBL" id="JAGRRH010000013">
    <property type="protein sequence ID" value="KAG7361633.1"/>
    <property type="molecule type" value="Genomic_DNA"/>
</dbReference>
<dbReference type="InterPro" id="IPR000192">
    <property type="entry name" value="Aminotrans_V_dom"/>
</dbReference>
<dbReference type="PANTHER" id="PTHR21152:SF24">
    <property type="entry name" value="ALANINE--GLYOXYLATE AMINOTRANSFERASE 1"/>
    <property type="match status" value="1"/>
</dbReference>
<dbReference type="GO" id="GO:0004760">
    <property type="term" value="F:L-serine-pyruvate transaminase activity"/>
    <property type="evidence" value="ECO:0007669"/>
    <property type="project" value="TreeGrafter"/>
</dbReference>
<comment type="cofactor">
    <cofactor evidence="1">
        <name>pyridoxal 5'-phosphate</name>
        <dbReference type="ChEBI" id="CHEBI:597326"/>
    </cofactor>
</comment>
<dbReference type="PANTHER" id="PTHR21152">
    <property type="entry name" value="AMINOTRANSFERASE CLASS V"/>
    <property type="match status" value="1"/>
</dbReference>
<dbReference type="InterPro" id="IPR024169">
    <property type="entry name" value="SP_NH2Trfase/AEP_transaminase"/>
</dbReference>
<dbReference type="GO" id="GO:0019265">
    <property type="term" value="P:glycine biosynthetic process, by transamination of glyoxylate"/>
    <property type="evidence" value="ECO:0007669"/>
    <property type="project" value="TreeGrafter"/>
</dbReference>
<evidence type="ECO:0000256" key="1">
    <source>
        <dbReference type="ARBA" id="ARBA00001933"/>
    </source>
</evidence>
<comment type="similarity">
    <text evidence="2">Belongs to the class-V pyridoxal-phosphate-dependent aminotransferase family.</text>
</comment>
<reference evidence="8" key="2">
    <citation type="submission" date="2021-04" db="EMBL/GenBank/DDBJ databases">
        <authorList>
            <person name="Podell S."/>
        </authorList>
    </citation>
    <scope>NUCLEOTIDE SEQUENCE</scope>
    <source>
        <strain evidence="8">Hildebrandi</strain>
    </source>
</reference>
<organism evidence="8 9">
    <name type="scientific">Nitzschia inconspicua</name>
    <dbReference type="NCBI Taxonomy" id="303405"/>
    <lineage>
        <taxon>Eukaryota</taxon>
        <taxon>Sar</taxon>
        <taxon>Stramenopiles</taxon>
        <taxon>Ochrophyta</taxon>
        <taxon>Bacillariophyta</taxon>
        <taxon>Bacillariophyceae</taxon>
        <taxon>Bacillariophycidae</taxon>
        <taxon>Bacillariales</taxon>
        <taxon>Bacillariaceae</taxon>
        <taxon>Nitzschia</taxon>
    </lineage>
</organism>
<dbReference type="GO" id="GO:0005777">
    <property type="term" value="C:peroxisome"/>
    <property type="evidence" value="ECO:0007669"/>
    <property type="project" value="TreeGrafter"/>
</dbReference>
<evidence type="ECO:0000256" key="2">
    <source>
        <dbReference type="ARBA" id="ARBA00009236"/>
    </source>
</evidence>
<keyword evidence="6" id="KW-0663">Pyridoxal phosphate</keyword>
<evidence type="ECO:0000256" key="4">
    <source>
        <dbReference type="ARBA" id="ARBA00022576"/>
    </source>
</evidence>
<dbReference type="GO" id="GO:0008453">
    <property type="term" value="F:alanine-glyoxylate transaminase activity"/>
    <property type="evidence" value="ECO:0007669"/>
    <property type="project" value="TreeGrafter"/>
</dbReference>
<protein>
    <recommendedName>
        <fullName evidence="3">alanine--glyoxylate transaminase</fullName>
        <ecNumber evidence="3">2.6.1.44</ecNumber>
    </recommendedName>
</protein>
<evidence type="ECO:0000256" key="6">
    <source>
        <dbReference type="ARBA" id="ARBA00022898"/>
    </source>
</evidence>
<dbReference type="Pfam" id="PF00266">
    <property type="entry name" value="Aminotran_5"/>
    <property type="match status" value="1"/>
</dbReference>
<evidence type="ECO:0000259" key="7">
    <source>
        <dbReference type="Pfam" id="PF00266"/>
    </source>
</evidence>
<feature type="domain" description="Aminotransferase class V" evidence="7">
    <location>
        <begin position="173"/>
        <end position="278"/>
    </location>
</feature>
<evidence type="ECO:0000256" key="5">
    <source>
        <dbReference type="ARBA" id="ARBA00022679"/>
    </source>
</evidence>
<sequence length="441" mass="48545">MFRSAARSIVTRRRVSNTTTPSNLSAIRAFSSTTTKFSPSSSSSPSKKLQYNVIPKEDFGQYKEYSVIFTNRALNLMSDPFQRVMRDLNELLKTTYNADKVAIIPGSGTFGMEAVARQFATNEHVMVIRNGWFSFRWTEIFDMGDIPKSHTVLKAQPVENDGTAQHTQYAPYQVDDVVAKVYEEQPAVMFCAHVETSTGMIVPDDYIRKVAKAVHDVGGLFVLDCIASGTVWADMKDLGVDVVISAPQKGWTGPCCAALVMMSDRAAQKLQTTKETSFSMSLKRWSAIMDTYTAGGFGYHTTMPTDGLRDFHEISVETLKFGLPELKQAQYDLGTKARAALNERGLTSVAAPGFQAPGVLVYYSPNETDNPEMMNKFKHGGLQIAMGVPWRIDEPEGLKTFRLGLFGLDKLGDIDGTVDTLTAALDPILAETGHVVPEKVA</sequence>
<keyword evidence="4 8" id="KW-0032">Aminotransferase</keyword>
<evidence type="ECO:0000313" key="8">
    <source>
        <dbReference type="EMBL" id="KAG7361633.1"/>
    </source>
</evidence>
<dbReference type="PIRSF" id="PIRSF000524">
    <property type="entry name" value="SPT"/>
    <property type="match status" value="1"/>
</dbReference>
<dbReference type="EC" id="2.6.1.44" evidence="3"/>
<evidence type="ECO:0000256" key="3">
    <source>
        <dbReference type="ARBA" id="ARBA00013049"/>
    </source>
</evidence>
<keyword evidence="9" id="KW-1185">Reference proteome</keyword>
<dbReference type="AlphaFoldDB" id="A0A9K3PVX3"/>